<sequence>MDNEKRTFIGYHGTDYEGAQCILKFKNFNLSSNDNEWLGTGIYFFIDKNKNKAITNAHKWTKNYKHFKFYRILKSVITIDSNKILDFDNEILRDLYHEYRHKKVEDTKKRGIDIETNKIKFDCQVINDICDTLGFLASKQQRYISVLEDKGVPNSEIPNCTILCARNNNLIDKNSIKVQKGGSNYG</sequence>
<evidence type="ECO:0000313" key="1">
    <source>
        <dbReference type="EMBL" id="APM37316.1"/>
    </source>
</evidence>
<proteinExistence type="predicted"/>
<gene>
    <name evidence="1" type="ORF">BS101_00315</name>
</gene>
<protein>
    <recommendedName>
        <fullName evidence="3">DUF3990 domain-containing protein</fullName>
    </recommendedName>
</protein>
<dbReference type="AlphaFoldDB" id="A0A1L5F2T5"/>
<dbReference type="SUPFAM" id="SSF56399">
    <property type="entry name" value="ADP-ribosylation"/>
    <property type="match status" value="1"/>
</dbReference>
<dbReference type="RefSeq" id="WP_073537036.1">
    <property type="nucleotide sequence ID" value="NZ_CP018335.1"/>
</dbReference>
<name>A0A1L5F2T5_CLOKL</name>
<organism evidence="1 2">
    <name type="scientific">Clostridium kluyveri</name>
    <dbReference type="NCBI Taxonomy" id="1534"/>
    <lineage>
        <taxon>Bacteria</taxon>
        <taxon>Bacillati</taxon>
        <taxon>Bacillota</taxon>
        <taxon>Clostridia</taxon>
        <taxon>Eubacteriales</taxon>
        <taxon>Clostridiaceae</taxon>
        <taxon>Clostridium</taxon>
    </lineage>
</organism>
<accession>A0A1L5F2T5</accession>
<dbReference type="Proteomes" id="UP000184604">
    <property type="component" value="Chromosome"/>
</dbReference>
<dbReference type="OrthoDB" id="274805at2"/>
<evidence type="ECO:0000313" key="2">
    <source>
        <dbReference type="Proteomes" id="UP000184604"/>
    </source>
</evidence>
<evidence type="ECO:0008006" key="3">
    <source>
        <dbReference type="Google" id="ProtNLM"/>
    </source>
</evidence>
<reference evidence="1 2" key="1">
    <citation type="submission" date="2016-12" db="EMBL/GenBank/DDBJ databases">
        <title>Complete genome sequence of Clostridium kluyveri JZZ isolated from the pit mud of a Chinese flavor liquor-making factory.</title>
        <authorList>
            <person name="Wang Y."/>
        </authorList>
    </citation>
    <scope>NUCLEOTIDE SEQUENCE [LARGE SCALE GENOMIC DNA]</scope>
    <source>
        <strain evidence="1 2">JZZ</strain>
    </source>
</reference>
<dbReference type="Gene3D" id="3.90.175.10">
    <property type="entry name" value="Diphtheria Toxin, domain 1"/>
    <property type="match status" value="1"/>
</dbReference>
<dbReference type="EMBL" id="CP018335">
    <property type="protein sequence ID" value="APM37316.1"/>
    <property type="molecule type" value="Genomic_DNA"/>
</dbReference>